<keyword evidence="1" id="KW-0067">ATP-binding</keyword>
<organism evidence="3 4">
    <name type="scientific">Metabacillus fastidiosus</name>
    <dbReference type="NCBI Taxonomy" id="1458"/>
    <lineage>
        <taxon>Bacteria</taxon>
        <taxon>Bacillati</taxon>
        <taxon>Bacillota</taxon>
        <taxon>Bacilli</taxon>
        <taxon>Bacillales</taxon>
        <taxon>Bacillaceae</taxon>
        <taxon>Metabacillus</taxon>
    </lineage>
</organism>
<dbReference type="Pfam" id="PF14398">
    <property type="entry name" value="ATPgrasp_YheCD"/>
    <property type="match status" value="1"/>
</dbReference>
<dbReference type="Proteomes" id="UP001342826">
    <property type="component" value="Unassembled WGS sequence"/>
</dbReference>
<feature type="domain" description="ATP-grasp" evidence="2">
    <location>
        <begin position="14"/>
        <end position="247"/>
    </location>
</feature>
<dbReference type="RefSeq" id="WP_066229664.1">
    <property type="nucleotide sequence ID" value="NZ_JARTFQ010000005.1"/>
</dbReference>
<dbReference type="Gene3D" id="3.30.470.20">
    <property type="entry name" value="ATP-grasp fold, B domain"/>
    <property type="match status" value="1"/>
</dbReference>
<dbReference type="InterPro" id="IPR026838">
    <property type="entry name" value="YheC/D"/>
</dbReference>
<accession>A0ABU6NSC5</accession>
<proteinExistence type="predicted"/>
<dbReference type="EMBL" id="JARTFS010000001">
    <property type="protein sequence ID" value="MED4400043.1"/>
    <property type="molecule type" value="Genomic_DNA"/>
</dbReference>
<evidence type="ECO:0000313" key="4">
    <source>
        <dbReference type="Proteomes" id="UP001342826"/>
    </source>
</evidence>
<dbReference type="InterPro" id="IPR011761">
    <property type="entry name" value="ATP-grasp"/>
</dbReference>
<dbReference type="GeneID" id="301141229"/>
<evidence type="ECO:0000259" key="2">
    <source>
        <dbReference type="PROSITE" id="PS50975"/>
    </source>
</evidence>
<sequence length="248" mass="28874">MKVSKGKWENYNIMKKDREIAKHLPETRILTDESLWEMVKLYRSVVVKPSCGSFGSGIIKVSLLVDSSYEVHFENKKKIFRNKEQTLEYIKEIRLPQKSYIVQQWIPLAVTNKPARPFDLRIMVQRMKKSPDWVMTGHLAKVAARGYFITNVVKTIIPIQEAIDGSPAKSNITSTPLLDIERLALRATSQLEKHCLNSRNIGLDMAFDKNGYIWIIEVNFRPHIEMFKYLENEDMYNMVKFYKKGRAG</sequence>
<protein>
    <submittedName>
        <fullName evidence="3">YheC/YheD family protein</fullName>
    </submittedName>
</protein>
<evidence type="ECO:0000313" key="3">
    <source>
        <dbReference type="EMBL" id="MED4400043.1"/>
    </source>
</evidence>
<dbReference type="SUPFAM" id="SSF56059">
    <property type="entry name" value="Glutathione synthetase ATP-binding domain-like"/>
    <property type="match status" value="1"/>
</dbReference>
<comment type="caution">
    <text evidence="3">The sequence shown here is derived from an EMBL/GenBank/DDBJ whole genome shotgun (WGS) entry which is preliminary data.</text>
</comment>
<dbReference type="PROSITE" id="PS50975">
    <property type="entry name" value="ATP_GRASP"/>
    <property type="match status" value="1"/>
</dbReference>
<evidence type="ECO:0000256" key="1">
    <source>
        <dbReference type="PROSITE-ProRule" id="PRU00409"/>
    </source>
</evidence>
<keyword evidence="4" id="KW-1185">Reference proteome</keyword>
<keyword evidence="1" id="KW-0547">Nucleotide-binding</keyword>
<name>A0ABU6NSC5_9BACI</name>
<gene>
    <name evidence="3" type="ORF">P9271_01540</name>
</gene>
<reference evidence="3 4" key="1">
    <citation type="submission" date="2023-03" db="EMBL/GenBank/DDBJ databases">
        <title>Bacillus Genome Sequencing.</title>
        <authorList>
            <person name="Dunlap C."/>
        </authorList>
    </citation>
    <scope>NUCLEOTIDE SEQUENCE [LARGE SCALE GENOMIC DNA]</scope>
    <source>
        <strain evidence="3 4">NRS-1717</strain>
    </source>
</reference>